<keyword evidence="1" id="KW-1185">Reference proteome</keyword>
<accession>A0A1S2YMM8</accession>
<dbReference type="PaxDb" id="3827-XP_004507115.1"/>
<dbReference type="STRING" id="3827.A0A1S2YMM8"/>
<dbReference type="OrthoDB" id="59661at2759"/>
<reference evidence="1" key="1">
    <citation type="journal article" date="2013" name="Nat. Biotechnol.">
        <title>Draft genome sequence of chickpea (Cicer arietinum) provides a resource for trait improvement.</title>
        <authorList>
            <person name="Varshney R.K."/>
            <person name="Song C."/>
            <person name="Saxena R.K."/>
            <person name="Azam S."/>
            <person name="Yu S."/>
            <person name="Sharpe A.G."/>
            <person name="Cannon S."/>
            <person name="Baek J."/>
            <person name="Rosen B.D."/>
            <person name="Tar'an B."/>
            <person name="Millan T."/>
            <person name="Zhang X."/>
            <person name="Ramsay L.D."/>
            <person name="Iwata A."/>
            <person name="Wang Y."/>
            <person name="Nelson W."/>
            <person name="Farmer A.D."/>
            <person name="Gaur P.M."/>
            <person name="Soderlund C."/>
            <person name="Penmetsa R.V."/>
            <person name="Xu C."/>
            <person name="Bharti A.K."/>
            <person name="He W."/>
            <person name="Winter P."/>
            <person name="Zhao S."/>
            <person name="Hane J.K."/>
            <person name="Carrasquilla-Garcia N."/>
            <person name="Condie J.A."/>
            <person name="Upadhyaya H.D."/>
            <person name="Luo M.C."/>
            <person name="Thudi M."/>
            <person name="Gowda C.L."/>
            <person name="Singh N.P."/>
            <person name="Lichtenzveig J."/>
            <person name="Gali K.K."/>
            <person name="Rubio J."/>
            <person name="Nadarajan N."/>
            <person name="Dolezel J."/>
            <person name="Bansal K.C."/>
            <person name="Xu X."/>
            <person name="Edwards D."/>
            <person name="Zhang G."/>
            <person name="Kahl G."/>
            <person name="Gil J."/>
            <person name="Singh K.B."/>
            <person name="Datta S.K."/>
            <person name="Jackson S.A."/>
            <person name="Wang J."/>
            <person name="Cook D.R."/>
        </authorList>
    </citation>
    <scope>NUCLEOTIDE SEQUENCE [LARGE SCALE GENOMIC DNA]</scope>
    <source>
        <strain evidence="1">cv. CDC Frontier</strain>
    </source>
</reference>
<dbReference type="eggNOG" id="ENOG502QV6U">
    <property type="taxonomic scope" value="Eukaryota"/>
</dbReference>
<evidence type="ECO:0000313" key="1">
    <source>
        <dbReference type="Proteomes" id="UP000087171"/>
    </source>
</evidence>
<dbReference type="GeneID" id="101497986"/>
<dbReference type="Proteomes" id="UP000087171">
    <property type="component" value="Chromosome Ca6"/>
</dbReference>
<dbReference type="PANTHER" id="PTHR33984">
    <property type="entry name" value="OS02G0717600 PROTEIN"/>
    <property type="match status" value="1"/>
</dbReference>
<gene>
    <name evidence="2" type="primary">LOC101497986</name>
</gene>
<dbReference type="RefSeq" id="XP_004507115.1">
    <property type="nucleotide sequence ID" value="XM_004507058.3"/>
</dbReference>
<dbReference type="PANTHER" id="PTHR33984:SF2">
    <property type="entry name" value="OS02G0717600 PROTEIN"/>
    <property type="match status" value="1"/>
</dbReference>
<evidence type="ECO:0000313" key="2">
    <source>
        <dbReference type="RefSeq" id="XP_004507115.1"/>
    </source>
</evidence>
<protein>
    <submittedName>
        <fullName evidence="2">Uncharacterized protein LOC101497986</fullName>
    </submittedName>
</protein>
<dbReference type="AlphaFoldDB" id="A0A1S2YMM8"/>
<sequence>MTMDRTSSQSSSSDSPSRDTKVLSIECFKGTSKSDEWKTDMLQTGDIVEELRVGGSANSLIRFKSPFKNGKSGVNKILLEAYKKKDTSILVRVRRGIDEFVELQACIVPNDSSGKKNNYVLRSITDPNYLVGFLDRTEPECFQLQASRTSRMVNELTKTRLQDGFVFYPWERRMQELLSVPNSSNYLSILLLPKASDKVASRYNDVEDTLARANAWLNAAQASGVPIVFMNIQTESLLTKISGETASSTVNAGSLSDLCNIANASLYGFEDYHGVDIGVVRAIRLWYAPIGGEFSIEIKLRDDDTKLGFAISRTEEGFIFISSSAIDEGKEISPATRSGLSNLYKLATETSRLLVVSRISNQRVLPWMVSSTGAIRCYDTVSLSQKLSLHRHTKVPILLHVFLWDRSMATSSVESTSTRLRSLSPSVLPLPSEVVQLSHHRNEKQIQPLSCEGSDAGDISFSDSSQLERHSAAGDVSFRFQDFSLSSTN</sequence>
<organism evidence="1 2">
    <name type="scientific">Cicer arietinum</name>
    <name type="common">Chickpea</name>
    <name type="synonym">Garbanzo</name>
    <dbReference type="NCBI Taxonomy" id="3827"/>
    <lineage>
        <taxon>Eukaryota</taxon>
        <taxon>Viridiplantae</taxon>
        <taxon>Streptophyta</taxon>
        <taxon>Embryophyta</taxon>
        <taxon>Tracheophyta</taxon>
        <taxon>Spermatophyta</taxon>
        <taxon>Magnoliopsida</taxon>
        <taxon>eudicotyledons</taxon>
        <taxon>Gunneridae</taxon>
        <taxon>Pentapetalae</taxon>
        <taxon>rosids</taxon>
        <taxon>fabids</taxon>
        <taxon>Fabales</taxon>
        <taxon>Fabaceae</taxon>
        <taxon>Papilionoideae</taxon>
        <taxon>50 kb inversion clade</taxon>
        <taxon>NPAAA clade</taxon>
        <taxon>Hologalegina</taxon>
        <taxon>IRL clade</taxon>
        <taxon>Cicereae</taxon>
        <taxon>Cicer</taxon>
    </lineage>
</organism>
<dbReference type="KEGG" id="cam:101497986"/>
<proteinExistence type="predicted"/>
<name>A0A1S2YMM8_CICAR</name>
<reference evidence="2" key="2">
    <citation type="submission" date="2025-08" db="UniProtKB">
        <authorList>
            <consortium name="RefSeq"/>
        </authorList>
    </citation>
    <scope>IDENTIFICATION</scope>
    <source>
        <tissue evidence="2">Etiolated seedlings</tissue>
    </source>
</reference>